<gene>
    <name evidence="1" type="ORF">DI556_07965</name>
</gene>
<name>A0A2W5NAI5_RHOSU</name>
<comment type="caution">
    <text evidence="1">The sequence shown here is derived from an EMBL/GenBank/DDBJ whole genome shotgun (WGS) entry which is preliminary data.</text>
</comment>
<sequence length="235" mass="25461">MALAGTPAAAADGWTFAVSPYAWLPGITTSTETRRGPVRTEMSTGDVISDLDFAFMGAAEARNGRWGLIVDFIYSDLTSDASTPFGALWSEAQVETRLSATTVYAGYRVLQDEKGSLDVLAGGRFYSLDLALSLKPGRLPGRSASYDDDWADPVFGLRGRYDFDGKWFTTVVADAGGFSGGSDSTWQAFGSVGYQFNDRWSAQGGWRYLDISREIDGKDVSIELSGPLVGLTYRF</sequence>
<accession>A0A2W5NAI5</accession>
<dbReference type="EMBL" id="QFPW01000004">
    <property type="protein sequence ID" value="PZQ50516.1"/>
    <property type="molecule type" value="Genomic_DNA"/>
</dbReference>
<evidence type="ECO:0000313" key="2">
    <source>
        <dbReference type="Proteomes" id="UP000249185"/>
    </source>
</evidence>
<dbReference type="AlphaFoldDB" id="A0A2W5NAI5"/>
<evidence type="ECO:0008006" key="3">
    <source>
        <dbReference type="Google" id="ProtNLM"/>
    </source>
</evidence>
<organism evidence="1 2">
    <name type="scientific">Rhodovulum sulfidophilum</name>
    <name type="common">Rhodobacter sulfidophilus</name>
    <dbReference type="NCBI Taxonomy" id="35806"/>
    <lineage>
        <taxon>Bacteria</taxon>
        <taxon>Pseudomonadati</taxon>
        <taxon>Pseudomonadota</taxon>
        <taxon>Alphaproteobacteria</taxon>
        <taxon>Rhodobacterales</taxon>
        <taxon>Paracoccaceae</taxon>
        <taxon>Rhodovulum</taxon>
    </lineage>
</organism>
<dbReference type="Gene3D" id="2.40.160.20">
    <property type="match status" value="1"/>
</dbReference>
<reference evidence="1 2" key="1">
    <citation type="submission" date="2017-08" db="EMBL/GenBank/DDBJ databases">
        <title>Infants hospitalized years apart are colonized by the same room-sourced microbial strains.</title>
        <authorList>
            <person name="Brooks B."/>
            <person name="Olm M.R."/>
            <person name="Firek B.A."/>
            <person name="Baker R."/>
            <person name="Thomas B.C."/>
            <person name="Morowitz M.J."/>
            <person name="Banfield J.F."/>
        </authorList>
    </citation>
    <scope>NUCLEOTIDE SEQUENCE [LARGE SCALE GENOMIC DNA]</scope>
    <source>
        <strain evidence="1">S2_005_002_R2_34</strain>
    </source>
</reference>
<protein>
    <recommendedName>
        <fullName evidence="3">Outer membrane protein beta-barrel domain-containing protein</fullName>
    </recommendedName>
</protein>
<dbReference type="InterPro" id="IPR011250">
    <property type="entry name" value="OMP/PagP_B-barrel"/>
</dbReference>
<dbReference type="SUPFAM" id="SSF56925">
    <property type="entry name" value="OMPA-like"/>
    <property type="match status" value="1"/>
</dbReference>
<evidence type="ECO:0000313" key="1">
    <source>
        <dbReference type="EMBL" id="PZQ50516.1"/>
    </source>
</evidence>
<dbReference type="Proteomes" id="UP000249185">
    <property type="component" value="Unassembled WGS sequence"/>
</dbReference>
<proteinExistence type="predicted"/>